<feature type="compositionally biased region" description="Low complexity" evidence="1">
    <location>
        <begin position="278"/>
        <end position="287"/>
    </location>
</feature>
<feature type="compositionally biased region" description="Basic and acidic residues" evidence="1">
    <location>
        <begin position="210"/>
        <end position="220"/>
    </location>
</feature>
<evidence type="ECO:0000256" key="1">
    <source>
        <dbReference type="SAM" id="MobiDB-lite"/>
    </source>
</evidence>
<dbReference type="Proteomes" id="UP000799538">
    <property type="component" value="Unassembled WGS sequence"/>
</dbReference>
<feature type="region of interest" description="Disordered" evidence="1">
    <location>
        <begin position="166"/>
        <end position="220"/>
    </location>
</feature>
<gene>
    <name evidence="2" type="ORF">BDZ85DRAFT_106255</name>
</gene>
<evidence type="ECO:0000313" key="2">
    <source>
        <dbReference type="EMBL" id="KAF2218296.1"/>
    </source>
</evidence>
<feature type="region of interest" description="Disordered" evidence="1">
    <location>
        <begin position="278"/>
        <end position="309"/>
    </location>
</feature>
<name>A0A6A6FXT4_9PEZI</name>
<reference evidence="3" key="1">
    <citation type="journal article" date="2020" name="Stud. Mycol.">
        <title>101 Dothideomycetes genomes: A test case for predicting lifestyles and emergence of pathogens.</title>
        <authorList>
            <person name="Haridas S."/>
            <person name="Albert R."/>
            <person name="Binder M."/>
            <person name="Bloem J."/>
            <person name="LaButti K."/>
            <person name="Salamov A."/>
            <person name="Andreopoulos B."/>
            <person name="Baker S."/>
            <person name="Barry K."/>
            <person name="Bills G."/>
            <person name="Bluhm B."/>
            <person name="Cannon C."/>
            <person name="Castanera R."/>
            <person name="Culley D."/>
            <person name="Daum C."/>
            <person name="Ezra D."/>
            <person name="Gonzalez J."/>
            <person name="Henrissat B."/>
            <person name="Kuo A."/>
            <person name="Liang C."/>
            <person name="Lipzen A."/>
            <person name="Lutzoni F."/>
            <person name="Magnuson J."/>
            <person name="Mondo S."/>
            <person name="Nolan M."/>
            <person name="Ohm R."/>
            <person name="Pangilinan J."/>
            <person name="Park H.-J."/>
            <person name="Ramirez L."/>
            <person name="Alfaro M."/>
            <person name="Sun H."/>
            <person name="Tritt A."/>
            <person name="Yoshinaga Y."/>
            <person name="Zwiers L.-H."/>
            <person name="Turgeon B."/>
            <person name="Goodwin S."/>
            <person name="Spatafora J."/>
            <person name="Crous P."/>
            <person name="Grigoriev I."/>
        </authorList>
    </citation>
    <scope>NUCLEOTIDE SEQUENCE [LARGE SCALE GENOMIC DNA]</scope>
    <source>
        <strain evidence="3">CECT 20119</strain>
    </source>
</reference>
<protein>
    <submittedName>
        <fullName evidence="2">Uncharacterized protein</fullName>
    </submittedName>
</protein>
<dbReference type="EMBL" id="ML992557">
    <property type="protein sequence ID" value="KAF2218296.1"/>
    <property type="molecule type" value="Genomic_DNA"/>
</dbReference>
<proteinExistence type="predicted"/>
<evidence type="ECO:0000313" key="3">
    <source>
        <dbReference type="Proteomes" id="UP000799538"/>
    </source>
</evidence>
<sequence length="309" mass="35033">MQDLDMIDIAPLAALTATPTSSPTSIPASPMTPSSFVSSPPSAISVPMRPADPLAWLWQCHVCHRTYRLAVTRRCLDDGHRFCAGVTIVHKRDQKPKVKRHRACASEFDYNGWKAFGAWRRAVAYEDADESDKENIDASRPPTKHTKDCWNKCDYPSQCRWGDRFSPVESRGETLSPVKESMDEDRTEQDEIAQQPTPKTSFEDMLGADHQPENSGRESRFHEHMDDIDLTDQTDQVAPPQTICDVVASKSLDDFEVEIRKSILRVSELATEAMLQFRYPSPSSESRPTSRRSRSWRKDKTRGDEVTAF</sequence>
<feature type="compositionally biased region" description="Basic and acidic residues" evidence="1">
    <location>
        <begin position="296"/>
        <end position="309"/>
    </location>
</feature>
<dbReference type="OrthoDB" id="5396104at2759"/>
<dbReference type="AlphaFoldDB" id="A0A6A6FXT4"/>
<accession>A0A6A6FXT4</accession>
<feature type="region of interest" description="Disordered" evidence="1">
    <location>
        <begin position="17"/>
        <end position="43"/>
    </location>
</feature>
<keyword evidence="3" id="KW-1185">Reference proteome</keyword>
<organism evidence="2 3">
    <name type="scientific">Elsinoe ampelina</name>
    <dbReference type="NCBI Taxonomy" id="302913"/>
    <lineage>
        <taxon>Eukaryota</taxon>
        <taxon>Fungi</taxon>
        <taxon>Dikarya</taxon>
        <taxon>Ascomycota</taxon>
        <taxon>Pezizomycotina</taxon>
        <taxon>Dothideomycetes</taxon>
        <taxon>Dothideomycetidae</taxon>
        <taxon>Myriangiales</taxon>
        <taxon>Elsinoaceae</taxon>
        <taxon>Elsinoe</taxon>
    </lineage>
</organism>
<feature type="compositionally biased region" description="Acidic residues" evidence="1">
    <location>
        <begin position="182"/>
        <end position="191"/>
    </location>
</feature>